<evidence type="ECO:0008006" key="4">
    <source>
        <dbReference type="Google" id="ProtNLM"/>
    </source>
</evidence>
<dbReference type="InterPro" id="IPR008615">
    <property type="entry name" value="FNIP"/>
</dbReference>
<dbReference type="EMBL" id="MK072210">
    <property type="protein sequence ID" value="AYV80156.1"/>
    <property type="molecule type" value="Genomic_DNA"/>
</dbReference>
<protein>
    <recommendedName>
        <fullName evidence="4">F-box and FNIP repeat-containing protein</fullName>
    </recommendedName>
</protein>
<dbReference type="PANTHER" id="PTHR32134">
    <property type="entry name" value="FNIP REPEAT-CONTAINING PROTEIN"/>
    <property type="match status" value="1"/>
</dbReference>
<keyword evidence="1" id="KW-0677">Repeat</keyword>
<dbReference type="SUPFAM" id="SSF52058">
    <property type="entry name" value="L domain-like"/>
    <property type="match status" value="1"/>
</dbReference>
<organism evidence="2">
    <name type="scientific">Gaeavirus sp</name>
    <dbReference type="NCBI Taxonomy" id="2487767"/>
    <lineage>
        <taxon>Viruses</taxon>
        <taxon>Varidnaviria</taxon>
        <taxon>Bamfordvirae</taxon>
        <taxon>Nucleocytoviricota</taxon>
        <taxon>Megaviricetes</taxon>
        <taxon>Imitervirales</taxon>
        <taxon>Mimiviridae</taxon>
        <taxon>Klosneuvirinae</taxon>
    </lineage>
</organism>
<name>A0A3G4ZYZ1_9VIRU</name>
<evidence type="ECO:0000313" key="2">
    <source>
        <dbReference type="EMBL" id="AYV80145.1"/>
    </source>
</evidence>
<sequence>MGTSVSRVITSNVKNNVLTIPDKFNEPLDDATIPENILSIIFGKSFNQDIMRTQFPSKILSITFGEHFDNPLRCFPNTLEYLRLGDNFNQSVNGLMLPISLKTLIFGESFNRSIDGIIFNPNLENIVFGRYFNQEINVILPDKLMYVTFGMHFNQSLTKASLSVGLKSVSFGSCFNQTLDGLPESVEEISFDGINHDITHIPRLTKKIRIYYGGSGNFISDAIQKLKDVPLGCKIVSFNDLGYEFPV</sequence>
<dbReference type="Pfam" id="PF05725">
    <property type="entry name" value="FNIP"/>
    <property type="match status" value="4"/>
</dbReference>
<dbReference type="InterPro" id="IPR051251">
    <property type="entry name" value="STK_FNIP-Repeat"/>
</dbReference>
<gene>
    <name evidence="3" type="ORF">Gaeavirus12_14</name>
    <name evidence="2" type="ORF">Gaeavirus12_3</name>
</gene>
<accession>A0A3G4ZYZ1</accession>
<dbReference type="PANTHER" id="PTHR32134:SF92">
    <property type="entry name" value="FNIP REPEAT-CONTAINING PROTEIN"/>
    <property type="match status" value="1"/>
</dbReference>
<dbReference type="EMBL" id="MK072210">
    <property type="protein sequence ID" value="AYV80145.1"/>
    <property type="molecule type" value="Genomic_DNA"/>
</dbReference>
<proteinExistence type="predicted"/>
<reference evidence="2" key="1">
    <citation type="submission" date="2018-10" db="EMBL/GenBank/DDBJ databases">
        <title>Hidden diversity of soil giant viruses.</title>
        <authorList>
            <person name="Schulz F."/>
            <person name="Alteio L."/>
            <person name="Goudeau D."/>
            <person name="Ryan E.M."/>
            <person name="Malmstrom R.R."/>
            <person name="Blanchard J."/>
            <person name="Woyke T."/>
        </authorList>
    </citation>
    <scope>NUCLEOTIDE SEQUENCE</scope>
    <source>
        <strain evidence="2">GAV1</strain>
    </source>
</reference>
<evidence type="ECO:0000256" key="1">
    <source>
        <dbReference type="ARBA" id="ARBA00022737"/>
    </source>
</evidence>
<evidence type="ECO:0000313" key="3">
    <source>
        <dbReference type="EMBL" id="AYV80156.1"/>
    </source>
</evidence>